<proteinExistence type="predicted"/>
<dbReference type="InterPro" id="IPR011008">
    <property type="entry name" value="Dimeric_a/b-barrel"/>
</dbReference>
<dbReference type="Proteomes" id="UP001500618">
    <property type="component" value="Unassembled WGS sequence"/>
</dbReference>
<comment type="caution">
    <text evidence="2">The sequence shown here is derived from an EMBL/GenBank/DDBJ whole genome shotgun (WGS) entry which is preliminary data.</text>
</comment>
<evidence type="ECO:0000259" key="1">
    <source>
        <dbReference type="PROSITE" id="PS51725"/>
    </source>
</evidence>
<sequence>MAVFRIMLRMQIKAGMGPEFEKAWYSIGDVISGHPANLGQWLLRSGDEENLYYIMSDWVDEPEFREFEKSAQHLEHRQKLHPYREQGSMATMHVVYDMLKIRSGAR</sequence>
<evidence type="ECO:0000313" key="3">
    <source>
        <dbReference type="Proteomes" id="UP001500618"/>
    </source>
</evidence>
<accession>A0ABN2G6D6</accession>
<keyword evidence="3" id="KW-1185">Reference proteome</keyword>
<gene>
    <name evidence="2" type="ORF">GCM10009765_14520</name>
</gene>
<protein>
    <submittedName>
        <fullName evidence="2">Antibiotic biosynthesis monooxygenase</fullName>
    </submittedName>
</protein>
<name>A0ABN2G6D6_9ACTN</name>
<keyword evidence="2" id="KW-0560">Oxidoreductase</keyword>
<feature type="domain" description="ABM" evidence="1">
    <location>
        <begin position="4"/>
        <end position="92"/>
    </location>
</feature>
<dbReference type="SUPFAM" id="SSF54909">
    <property type="entry name" value="Dimeric alpha+beta barrel"/>
    <property type="match status" value="1"/>
</dbReference>
<dbReference type="PROSITE" id="PS51725">
    <property type="entry name" value="ABM"/>
    <property type="match status" value="1"/>
</dbReference>
<organism evidence="2 3">
    <name type="scientific">Fodinicola feengrottensis</name>
    <dbReference type="NCBI Taxonomy" id="435914"/>
    <lineage>
        <taxon>Bacteria</taxon>
        <taxon>Bacillati</taxon>
        <taxon>Actinomycetota</taxon>
        <taxon>Actinomycetes</taxon>
        <taxon>Mycobacteriales</taxon>
        <taxon>Fodinicola</taxon>
    </lineage>
</organism>
<dbReference type="InterPro" id="IPR007138">
    <property type="entry name" value="ABM_dom"/>
</dbReference>
<evidence type="ECO:0000313" key="2">
    <source>
        <dbReference type="EMBL" id="GAA1666109.1"/>
    </source>
</evidence>
<keyword evidence="2" id="KW-0503">Monooxygenase</keyword>
<reference evidence="2 3" key="1">
    <citation type="journal article" date="2019" name="Int. J. Syst. Evol. Microbiol.">
        <title>The Global Catalogue of Microorganisms (GCM) 10K type strain sequencing project: providing services to taxonomists for standard genome sequencing and annotation.</title>
        <authorList>
            <consortium name="The Broad Institute Genomics Platform"/>
            <consortium name="The Broad Institute Genome Sequencing Center for Infectious Disease"/>
            <person name="Wu L."/>
            <person name="Ma J."/>
        </authorList>
    </citation>
    <scope>NUCLEOTIDE SEQUENCE [LARGE SCALE GENOMIC DNA]</scope>
    <source>
        <strain evidence="2 3">JCM 14718</strain>
    </source>
</reference>
<dbReference type="EMBL" id="BAAANY010000005">
    <property type="protein sequence ID" value="GAA1666109.1"/>
    <property type="molecule type" value="Genomic_DNA"/>
</dbReference>
<dbReference type="RefSeq" id="WP_163566679.1">
    <property type="nucleotide sequence ID" value="NZ_BAAANY010000005.1"/>
</dbReference>
<dbReference type="Gene3D" id="3.30.70.100">
    <property type="match status" value="1"/>
</dbReference>
<dbReference type="Pfam" id="PF03992">
    <property type="entry name" value="ABM"/>
    <property type="match status" value="1"/>
</dbReference>
<dbReference type="GO" id="GO:0004497">
    <property type="term" value="F:monooxygenase activity"/>
    <property type="evidence" value="ECO:0007669"/>
    <property type="project" value="UniProtKB-KW"/>
</dbReference>